<organism evidence="5 6">
    <name type="scientific">Neobacillus cucumis</name>
    <dbReference type="NCBI Taxonomy" id="1740721"/>
    <lineage>
        <taxon>Bacteria</taxon>
        <taxon>Bacillati</taxon>
        <taxon>Bacillota</taxon>
        <taxon>Bacilli</taxon>
        <taxon>Bacillales</taxon>
        <taxon>Bacillaceae</taxon>
        <taxon>Neobacillus</taxon>
    </lineage>
</organism>
<dbReference type="RefSeq" id="WP_101648880.1">
    <property type="nucleotide sequence ID" value="NZ_PGVE01000063.1"/>
</dbReference>
<dbReference type="GO" id="GO:0006552">
    <property type="term" value="P:L-leucine catabolic process"/>
    <property type="evidence" value="ECO:0007669"/>
    <property type="project" value="TreeGrafter"/>
</dbReference>
<dbReference type="EMBL" id="PGVE01000063">
    <property type="protein sequence ID" value="PLS03150.1"/>
    <property type="molecule type" value="Genomic_DNA"/>
</dbReference>
<evidence type="ECO:0000313" key="6">
    <source>
        <dbReference type="Proteomes" id="UP000234950"/>
    </source>
</evidence>
<dbReference type="Gene3D" id="3.20.20.70">
    <property type="entry name" value="Aldolase class I"/>
    <property type="match status" value="1"/>
</dbReference>
<evidence type="ECO:0000259" key="4">
    <source>
        <dbReference type="PROSITE" id="PS50991"/>
    </source>
</evidence>
<dbReference type="EC" id="4.1.3.4" evidence="5"/>
<dbReference type="AlphaFoldDB" id="A0A2N5HCB6"/>
<evidence type="ECO:0000256" key="3">
    <source>
        <dbReference type="ARBA" id="ARBA00023239"/>
    </source>
</evidence>
<dbReference type="SUPFAM" id="SSF51569">
    <property type="entry name" value="Aldolase"/>
    <property type="match status" value="1"/>
</dbReference>
<dbReference type="PANTHER" id="PTHR42738:SF7">
    <property type="entry name" value="HYDROXYMETHYLGLUTARYL-COA LYASE"/>
    <property type="match status" value="1"/>
</dbReference>
<comment type="similarity">
    <text evidence="1">Belongs to the HMG-CoA lyase family.</text>
</comment>
<dbReference type="GO" id="GO:0046951">
    <property type="term" value="P:ketone body biosynthetic process"/>
    <property type="evidence" value="ECO:0007669"/>
    <property type="project" value="TreeGrafter"/>
</dbReference>
<evidence type="ECO:0000256" key="2">
    <source>
        <dbReference type="ARBA" id="ARBA00022723"/>
    </source>
</evidence>
<dbReference type="InterPro" id="IPR043594">
    <property type="entry name" value="HMGL"/>
</dbReference>
<dbReference type="InterPro" id="IPR013785">
    <property type="entry name" value="Aldolase_TIM"/>
</dbReference>
<comment type="caution">
    <text evidence="5">The sequence shown here is derived from an EMBL/GenBank/DDBJ whole genome shotgun (WGS) entry which is preliminary data.</text>
</comment>
<gene>
    <name evidence="5" type="ORF">CVD27_15935</name>
</gene>
<protein>
    <submittedName>
        <fullName evidence="5">Hydroxymethylglutaryl-CoA lyase</fullName>
        <ecNumber evidence="5">4.1.3.4</ecNumber>
    </submittedName>
</protein>
<keyword evidence="6" id="KW-1185">Reference proteome</keyword>
<dbReference type="Pfam" id="PF00682">
    <property type="entry name" value="HMGL-like"/>
    <property type="match status" value="1"/>
</dbReference>
<name>A0A2N5HCB6_9BACI</name>
<dbReference type="PANTHER" id="PTHR42738">
    <property type="entry name" value="HYDROXYMETHYLGLUTARYL-COA LYASE"/>
    <property type="match status" value="1"/>
</dbReference>
<dbReference type="GO" id="GO:0004419">
    <property type="term" value="F:hydroxymethylglutaryl-CoA lyase activity"/>
    <property type="evidence" value="ECO:0007669"/>
    <property type="project" value="UniProtKB-EC"/>
</dbReference>
<accession>A0A2N5HCB6</accession>
<dbReference type="NCBIfam" id="NF004283">
    <property type="entry name" value="PRK05692.1"/>
    <property type="match status" value="1"/>
</dbReference>
<dbReference type="Proteomes" id="UP000234950">
    <property type="component" value="Unassembled WGS sequence"/>
</dbReference>
<keyword evidence="3 5" id="KW-0456">Lyase</keyword>
<keyword evidence="2" id="KW-0479">Metal-binding</keyword>
<proteinExistence type="inferred from homology"/>
<sequence>MKTPEKVDIIEVGPRDGIQNESNFISTDKKIELINALNKTGIKRMEATSFVHPKYVPQMRDAKDVLEGIELDPSIQYMALIPNEKGYDRAIASGIKALSLVVGASDSFNLKNVKMTREKSIESFETVIKKAKDQDIFIRYNIATSFWCPFEGKVDSSIVLDIVEKAEQLGVDEIVICDTIGRANPLQVFHVLEKTISLKTKAVLTAHFHDTYGMALANVTAALEAGVTRFDASIGGLGGCPFAPGAAGNAATEDIVFMLHEMGIETGIDLNQLLACVELVKPLTNRNLTGHLNKVEECRL</sequence>
<dbReference type="OrthoDB" id="9784013at2"/>
<dbReference type="FunFam" id="3.20.20.70:FF:000071">
    <property type="entry name" value="Hydroxymethylglutaryl-CoA lyase"/>
    <property type="match status" value="1"/>
</dbReference>
<reference evidence="5 6" key="1">
    <citation type="submission" date="2017-11" db="EMBL/GenBank/DDBJ databases">
        <title>Comparitive Functional Genomics of Dry Heat Resistant strains isolated from the Viking Spacecraft.</title>
        <authorList>
            <person name="Seuylemezian A."/>
            <person name="Cooper K."/>
            <person name="Vaishampayan P."/>
        </authorList>
    </citation>
    <scope>NUCLEOTIDE SEQUENCE [LARGE SCALE GENOMIC DNA]</scope>
    <source>
        <strain evidence="5 6">V32-6</strain>
    </source>
</reference>
<evidence type="ECO:0000256" key="1">
    <source>
        <dbReference type="ARBA" id="ARBA00009405"/>
    </source>
</evidence>
<dbReference type="InterPro" id="IPR000891">
    <property type="entry name" value="PYR_CT"/>
</dbReference>
<evidence type="ECO:0000313" key="5">
    <source>
        <dbReference type="EMBL" id="PLS03150.1"/>
    </source>
</evidence>
<dbReference type="PROSITE" id="PS50991">
    <property type="entry name" value="PYR_CT"/>
    <property type="match status" value="1"/>
</dbReference>
<dbReference type="GO" id="GO:0046872">
    <property type="term" value="F:metal ion binding"/>
    <property type="evidence" value="ECO:0007669"/>
    <property type="project" value="UniProtKB-KW"/>
</dbReference>
<dbReference type="CDD" id="cd07938">
    <property type="entry name" value="DRE_TIM_HMGL"/>
    <property type="match status" value="1"/>
</dbReference>
<feature type="domain" description="Pyruvate carboxyltransferase" evidence="4">
    <location>
        <begin position="7"/>
        <end position="274"/>
    </location>
</feature>